<accession>A0A9I9E3B0</accession>
<protein>
    <submittedName>
        <fullName evidence="2">Uncharacterized protein</fullName>
    </submittedName>
</protein>
<evidence type="ECO:0000313" key="2">
    <source>
        <dbReference type="EnsemblPlants" id="MELO3C028077.2.1"/>
    </source>
</evidence>
<dbReference type="AlphaFoldDB" id="A0A9I9E3B0"/>
<dbReference type="Gramene" id="MELO3C028077.2.1">
    <property type="protein sequence ID" value="MELO3C028077.2.1"/>
    <property type="gene ID" value="MELO3C028077.2"/>
</dbReference>
<reference evidence="2" key="1">
    <citation type="submission" date="2023-03" db="UniProtKB">
        <authorList>
            <consortium name="EnsemblPlants"/>
        </authorList>
    </citation>
    <scope>IDENTIFICATION</scope>
</reference>
<organism evidence="2">
    <name type="scientific">Cucumis melo</name>
    <name type="common">Muskmelon</name>
    <dbReference type="NCBI Taxonomy" id="3656"/>
    <lineage>
        <taxon>Eukaryota</taxon>
        <taxon>Viridiplantae</taxon>
        <taxon>Streptophyta</taxon>
        <taxon>Embryophyta</taxon>
        <taxon>Tracheophyta</taxon>
        <taxon>Spermatophyta</taxon>
        <taxon>Magnoliopsida</taxon>
        <taxon>eudicotyledons</taxon>
        <taxon>Gunneridae</taxon>
        <taxon>Pentapetalae</taxon>
        <taxon>rosids</taxon>
        <taxon>fabids</taxon>
        <taxon>Cucurbitales</taxon>
        <taxon>Cucurbitaceae</taxon>
        <taxon>Benincaseae</taxon>
        <taxon>Cucumis</taxon>
    </lineage>
</organism>
<feature type="region of interest" description="Disordered" evidence="1">
    <location>
        <begin position="1"/>
        <end position="53"/>
    </location>
</feature>
<feature type="compositionally biased region" description="Polar residues" evidence="1">
    <location>
        <begin position="44"/>
        <end position="53"/>
    </location>
</feature>
<dbReference type="EnsemblPlants" id="MELO3C028077.2.1">
    <property type="protein sequence ID" value="MELO3C028077.2.1"/>
    <property type="gene ID" value="MELO3C028077.2"/>
</dbReference>
<evidence type="ECO:0000256" key="1">
    <source>
        <dbReference type="SAM" id="MobiDB-lite"/>
    </source>
</evidence>
<name>A0A9I9E3B0_CUCME</name>
<sequence>FTSIGSRRSTERRGEPPTSAVDVSHSSVVGRSKEKGKKTDPSHGSDSSQPSRA</sequence>
<proteinExistence type="predicted"/>
<feature type="compositionally biased region" description="Basic and acidic residues" evidence="1">
    <location>
        <begin position="31"/>
        <end position="43"/>
    </location>
</feature>